<comment type="caution">
    <text evidence="2">The sequence shown here is derived from an EMBL/GenBank/DDBJ whole genome shotgun (WGS) entry which is preliminary data.</text>
</comment>
<name>A0A640S9M5_9ACTN</name>
<dbReference type="AlphaFoldDB" id="A0A640S9M5"/>
<organism evidence="2 3">
    <name type="scientific">Streptomyces caniferus</name>
    <dbReference type="NCBI Taxonomy" id="285557"/>
    <lineage>
        <taxon>Bacteria</taxon>
        <taxon>Bacillati</taxon>
        <taxon>Actinomycetota</taxon>
        <taxon>Actinomycetes</taxon>
        <taxon>Kitasatosporales</taxon>
        <taxon>Streptomycetaceae</taxon>
        <taxon>Streptomyces</taxon>
    </lineage>
</organism>
<evidence type="ECO:0000313" key="2">
    <source>
        <dbReference type="EMBL" id="GFE07232.1"/>
    </source>
</evidence>
<sequence length="89" mass="9128">MHDPGPANAIGAEEQQGSSEALGVTPLSPPEGIPESVKLHLVGDLLTAAVAVRVFGRDALAVLRRAAAVGVLMGLSELRIRRPGPGGER</sequence>
<reference evidence="2 3" key="1">
    <citation type="submission" date="2019-12" db="EMBL/GenBank/DDBJ databases">
        <title>Whole genome shotgun sequence of Streptomyces caniferus NBRC 15389.</title>
        <authorList>
            <person name="Ichikawa N."/>
            <person name="Kimura A."/>
            <person name="Kitahashi Y."/>
            <person name="Komaki H."/>
            <person name="Tamura T."/>
        </authorList>
    </citation>
    <scope>NUCLEOTIDE SEQUENCE [LARGE SCALE GENOMIC DNA]</scope>
    <source>
        <strain evidence="2 3">NBRC 15389</strain>
    </source>
</reference>
<gene>
    <name evidence="2" type="ORF">Scani_35000</name>
</gene>
<proteinExistence type="predicted"/>
<accession>A0A640S9M5</accession>
<evidence type="ECO:0000256" key="1">
    <source>
        <dbReference type="SAM" id="MobiDB-lite"/>
    </source>
</evidence>
<dbReference type="EMBL" id="BLIN01000005">
    <property type="protein sequence ID" value="GFE07232.1"/>
    <property type="molecule type" value="Genomic_DNA"/>
</dbReference>
<protein>
    <submittedName>
        <fullName evidence="2">Uncharacterized protein</fullName>
    </submittedName>
</protein>
<feature type="region of interest" description="Disordered" evidence="1">
    <location>
        <begin position="1"/>
        <end position="29"/>
    </location>
</feature>
<evidence type="ECO:0000313" key="3">
    <source>
        <dbReference type="Proteomes" id="UP000435837"/>
    </source>
</evidence>
<dbReference type="Proteomes" id="UP000435837">
    <property type="component" value="Unassembled WGS sequence"/>
</dbReference>